<proteinExistence type="predicted"/>
<dbReference type="InParanoid" id="W2SAC6"/>
<feature type="compositionally biased region" description="Basic and acidic residues" evidence="1">
    <location>
        <begin position="414"/>
        <end position="430"/>
    </location>
</feature>
<dbReference type="GeneID" id="19977182"/>
<sequence>MSHGIEIIDPGAGYDVDPLPRDDGGGRFDYDDITEIKPAPVQRMSSLSIHEVKPNTKARRDSALDRDNFAYWRFEKEGDDWSQAVRRALIAPQNEIERMAKKGKGSVLAETKRMSSLRSAHLQRLVDKLNDEEPGNARWEPVYIESNKVNRRTGRIECKSMDVIFKRRLPSPRPSVRYRSTSGGELVDVFAESKPKGDKKDKDKTKDKKDKDRSASPSRDSLVDDPFGNQKFFHSSGKPLDDKSGLPMVDGGLLDLQDPALPTEIPPERPIGYREERGRGDKKDKKDKKRGKSREADDIYGEIVEVGDFEDPAGVVADSLDSMLHRDPEDMPVIEPGGSRSRSRRRSKSKRRRSRDQPESIILPPNYQTRRYMGDHGDSSSESSSESRYGIIDREELSSRTSSATYPSIGRRSSHFDDDRPRKVYREHHPGPSRGGQKYYHGETRVYEEPSRSKQRYSRSYYPPAERIPEARQIGFRDYAGEVVPRSYVEPDSYYPPRARAGPPAMSPILHYPGEMPEKRAESYMQQSIRDEFLDRRERNIRDREARLDEEDYRRRELERMERERELEDMERREAEARYEDEVRREYERRRRMDDDRRYHEDRYRPGDVGYDRY</sequence>
<feature type="compositionally biased region" description="Basic and acidic residues" evidence="1">
    <location>
        <begin position="271"/>
        <end position="284"/>
    </location>
</feature>
<gene>
    <name evidence="2" type="ORF">HMPREF1541_09843</name>
</gene>
<keyword evidence="3" id="KW-1185">Reference proteome</keyword>
<feature type="compositionally biased region" description="Basic residues" evidence="1">
    <location>
        <begin position="341"/>
        <end position="354"/>
    </location>
</feature>
<protein>
    <submittedName>
        <fullName evidence="2">Uncharacterized protein</fullName>
    </submittedName>
</protein>
<feature type="compositionally biased region" description="Basic and acidic residues" evidence="1">
    <location>
        <begin position="191"/>
        <end position="214"/>
    </location>
</feature>
<feature type="region of interest" description="Disordered" evidence="1">
    <location>
        <begin position="492"/>
        <end position="513"/>
    </location>
</feature>
<dbReference type="EMBL" id="KB822713">
    <property type="protein sequence ID" value="ETN44968.1"/>
    <property type="molecule type" value="Genomic_DNA"/>
</dbReference>
<feature type="compositionally biased region" description="Basic and acidic residues" evidence="1">
    <location>
        <begin position="440"/>
        <end position="452"/>
    </location>
</feature>
<dbReference type="AlphaFoldDB" id="W2SAC6"/>
<dbReference type="VEuPathDB" id="FungiDB:HMPREF1541_09843"/>
<dbReference type="STRING" id="1220924.W2SAC6"/>
<feature type="compositionally biased region" description="Basic and acidic residues" evidence="1">
    <location>
        <begin position="18"/>
        <end position="27"/>
    </location>
</feature>
<evidence type="ECO:0000313" key="3">
    <source>
        <dbReference type="Proteomes" id="UP000030752"/>
    </source>
</evidence>
<feature type="region of interest" description="Disordered" evidence="1">
    <location>
        <begin position="540"/>
        <end position="614"/>
    </location>
</feature>
<dbReference type="HOGENOM" id="CLU_436769_0_0_1"/>
<organism evidence="2 3">
    <name type="scientific">Cyphellophora europaea (strain CBS 101466)</name>
    <name type="common">Phialophora europaea</name>
    <dbReference type="NCBI Taxonomy" id="1220924"/>
    <lineage>
        <taxon>Eukaryota</taxon>
        <taxon>Fungi</taxon>
        <taxon>Dikarya</taxon>
        <taxon>Ascomycota</taxon>
        <taxon>Pezizomycotina</taxon>
        <taxon>Eurotiomycetes</taxon>
        <taxon>Chaetothyriomycetidae</taxon>
        <taxon>Chaetothyriales</taxon>
        <taxon>Cyphellophoraceae</taxon>
        <taxon>Cyphellophora</taxon>
    </lineage>
</organism>
<dbReference type="Proteomes" id="UP000030752">
    <property type="component" value="Unassembled WGS sequence"/>
</dbReference>
<feature type="region of interest" description="Disordered" evidence="1">
    <location>
        <begin position="1"/>
        <end position="27"/>
    </location>
</feature>
<reference evidence="2 3" key="1">
    <citation type="submission" date="2013-03" db="EMBL/GenBank/DDBJ databases">
        <title>The Genome Sequence of Phialophora europaea CBS 101466.</title>
        <authorList>
            <consortium name="The Broad Institute Genomics Platform"/>
            <person name="Cuomo C."/>
            <person name="de Hoog S."/>
            <person name="Gorbushina A."/>
            <person name="Walker B."/>
            <person name="Young S.K."/>
            <person name="Zeng Q."/>
            <person name="Gargeya S."/>
            <person name="Fitzgerald M."/>
            <person name="Haas B."/>
            <person name="Abouelleil A."/>
            <person name="Allen A.W."/>
            <person name="Alvarado L."/>
            <person name="Arachchi H.M."/>
            <person name="Berlin A.M."/>
            <person name="Chapman S.B."/>
            <person name="Gainer-Dewar J."/>
            <person name="Goldberg J."/>
            <person name="Griggs A."/>
            <person name="Gujja S."/>
            <person name="Hansen M."/>
            <person name="Howarth C."/>
            <person name="Imamovic A."/>
            <person name="Ireland A."/>
            <person name="Larimer J."/>
            <person name="McCowan C."/>
            <person name="Murphy C."/>
            <person name="Pearson M."/>
            <person name="Poon T.W."/>
            <person name="Priest M."/>
            <person name="Roberts A."/>
            <person name="Saif S."/>
            <person name="Shea T."/>
            <person name="Sisk P."/>
            <person name="Sykes S."/>
            <person name="Wortman J."/>
            <person name="Nusbaum C."/>
            <person name="Birren B."/>
        </authorList>
    </citation>
    <scope>NUCLEOTIDE SEQUENCE [LARGE SCALE GENOMIC DNA]</scope>
    <source>
        <strain evidence="2 3">CBS 101466</strain>
    </source>
</reference>
<name>W2SAC6_CYPE1</name>
<dbReference type="eggNOG" id="ENOG502T4Z4">
    <property type="taxonomic scope" value="Eukaryota"/>
</dbReference>
<feature type="region of interest" description="Disordered" evidence="1">
    <location>
        <begin position="188"/>
        <end position="464"/>
    </location>
</feature>
<dbReference type="OrthoDB" id="4159529at2759"/>
<evidence type="ECO:0000256" key="1">
    <source>
        <dbReference type="SAM" id="MobiDB-lite"/>
    </source>
</evidence>
<accession>W2SAC6</accession>
<dbReference type="RefSeq" id="XP_008712738.1">
    <property type="nucleotide sequence ID" value="XM_008714516.1"/>
</dbReference>
<evidence type="ECO:0000313" key="2">
    <source>
        <dbReference type="EMBL" id="ETN44968.1"/>
    </source>
</evidence>